<gene>
    <name evidence="1" type="ORF">ACOLOM_LOCUS6683</name>
</gene>
<proteinExistence type="predicted"/>
<reference evidence="1" key="1">
    <citation type="submission" date="2021-06" db="EMBL/GenBank/DDBJ databases">
        <authorList>
            <person name="Kallberg Y."/>
            <person name="Tangrot J."/>
            <person name="Rosling A."/>
        </authorList>
    </citation>
    <scope>NUCLEOTIDE SEQUENCE</scope>
    <source>
        <strain evidence="1">CL356</strain>
    </source>
</reference>
<sequence>GTGNSRREDENDERGHENDKLQRPLFKDECFRKMELMIELLVYHYL</sequence>
<evidence type="ECO:0000313" key="2">
    <source>
        <dbReference type="Proteomes" id="UP000789525"/>
    </source>
</evidence>
<feature type="non-terminal residue" evidence="1">
    <location>
        <position position="1"/>
    </location>
</feature>
<comment type="caution">
    <text evidence="1">The sequence shown here is derived from an EMBL/GenBank/DDBJ whole genome shotgun (WGS) entry which is preliminary data.</text>
</comment>
<accession>A0ACA9MM17</accession>
<keyword evidence="2" id="KW-1185">Reference proteome</keyword>
<protein>
    <submittedName>
        <fullName evidence="1">4253_t:CDS:1</fullName>
    </submittedName>
</protein>
<dbReference type="EMBL" id="CAJVPT010014037">
    <property type="protein sequence ID" value="CAG8601102.1"/>
    <property type="molecule type" value="Genomic_DNA"/>
</dbReference>
<dbReference type="Proteomes" id="UP000789525">
    <property type="component" value="Unassembled WGS sequence"/>
</dbReference>
<organism evidence="1 2">
    <name type="scientific">Acaulospora colombiana</name>
    <dbReference type="NCBI Taxonomy" id="27376"/>
    <lineage>
        <taxon>Eukaryota</taxon>
        <taxon>Fungi</taxon>
        <taxon>Fungi incertae sedis</taxon>
        <taxon>Mucoromycota</taxon>
        <taxon>Glomeromycotina</taxon>
        <taxon>Glomeromycetes</taxon>
        <taxon>Diversisporales</taxon>
        <taxon>Acaulosporaceae</taxon>
        <taxon>Acaulospora</taxon>
    </lineage>
</organism>
<evidence type="ECO:0000313" key="1">
    <source>
        <dbReference type="EMBL" id="CAG8601102.1"/>
    </source>
</evidence>
<name>A0ACA9MM17_9GLOM</name>